<feature type="binding site" evidence="5">
    <location>
        <position position="187"/>
    </location>
    <ligand>
        <name>FMN</name>
        <dbReference type="ChEBI" id="CHEBI:58210"/>
    </ligand>
</feature>
<accession>A0A5M3M8B9</accession>
<dbReference type="InterPro" id="IPR008259">
    <property type="entry name" value="FMN_hydac_DH_AS"/>
</dbReference>
<dbReference type="Pfam" id="PF01070">
    <property type="entry name" value="FMN_dh"/>
    <property type="match status" value="1"/>
</dbReference>
<dbReference type="KEGG" id="cput:CONPUDRAFT_159794"/>
<feature type="binding site" evidence="5">
    <location>
        <position position="294"/>
    </location>
    <ligand>
        <name>FMN</name>
        <dbReference type="ChEBI" id="CHEBI:58210"/>
    </ligand>
</feature>
<feature type="active site" description="Proton acceptor" evidence="4">
    <location>
        <position position="318"/>
    </location>
</feature>
<dbReference type="Gene3D" id="3.20.20.70">
    <property type="entry name" value="Aldolase class I"/>
    <property type="match status" value="1"/>
</dbReference>
<proteinExistence type="inferred from homology"/>
<feature type="binding site" evidence="5">
    <location>
        <position position="136"/>
    </location>
    <ligand>
        <name>FMN</name>
        <dbReference type="ChEBI" id="CHEBI:58210"/>
    </ligand>
</feature>
<name>A0A5M3M8B9_CONPW</name>
<comment type="cofactor">
    <cofactor evidence="1">
        <name>FMN</name>
        <dbReference type="ChEBI" id="CHEBI:58210"/>
    </cofactor>
</comment>
<gene>
    <name evidence="7" type="ORF">CONPUDRAFT_159794</name>
</gene>
<feature type="binding site" evidence="5">
    <location>
        <position position="161"/>
    </location>
    <ligand>
        <name>glyoxylate</name>
        <dbReference type="ChEBI" id="CHEBI:36655"/>
    </ligand>
</feature>
<feature type="binding site" evidence="5">
    <location>
        <position position="196"/>
    </location>
    <ligand>
        <name>glyoxylate</name>
        <dbReference type="ChEBI" id="CHEBI:36655"/>
    </ligand>
</feature>
<feature type="binding site" evidence="5">
    <location>
        <position position="159"/>
    </location>
    <ligand>
        <name>FMN</name>
        <dbReference type="ChEBI" id="CHEBI:58210"/>
    </ligand>
</feature>
<dbReference type="PIRSF" id="PIRSF000138">
    <property type="entry name" value="Al-hdrx_acd_dh"/>
    <property type="match status" value="1"/>
</dbReference>
<dbReference type="InterPro" id="IPR037396">
    <property type="entry name" value="FMN_HAD"/>
</dbReference>
<protein>
    <submittedName>
        <fullName evidence="7">Oxidoreductase</fullName>
    </submittedName>
</protein>
<evidence type="ECO:0000313" key="7">
    <source>
        <dbReference type="EMBL" id="EIW75035.1"/>
    </source>
</evidence>
<dbReference type="GO" id="GO:0016491">
    <property type="term" value="F:oxidoreductase activity"/>
    <property type="evidence" value="ECO:0007669"/>
    <property type="project" value="UniProtKB-KW"/>
</dbReference>
<evidence type="ECO:0000256" key="3">
    <source>
        <dbReference type="ARBA" id="ARBA00024042"/>
    </source>
</evidence>
<feature type="binding site" evidence="5">
    <location>
        <begin position="107"/>
        <end position="109"/>
    </location>
    <ligand>
        <name>FMN</name>
        <dbReference type="ChEBI" id="CHEBI:58210"/>
    </ligand>
</feature>
<dbReference type="SUPFAM" id="SSF51395">
    <property type="entry name" value="FMN-linked oxidoreductases"/>
    <property type="match status" value="1"/>
</dbReference>
<dbReference type="PROSITE" id="PS51349">
    <property type="entry name" value="FMN_HYDROXY_ACID_DH_2"/>
    <property type="match status" value="1"/>
</dbReference>
<dbReference type="RefSeq" id="XP_007775081.1">
    <property type="nucleotide sequence ID" value="XM_007776891.1"/>
</dbReference>
<dbReference type="OrthoDB" id="25826at2759"/>
<comment type="similarity">
    <text evidence="3">Belongs to the FMN-dependent alpha-hydroxy acid dehydrogenase family.</text>
</comment>
<evidence type="ECO:0000313" key="8">
    <source>
        <dbReference type="Proteomes" id="UP000053558"/>
    </source>
</evidence>
<evidence type="ECO:0000256" key="4">
    <source>
        <dbReference type="PIRSR" id="PIRSR000138-1"/>
    </source>
</evidence>
<reference evidence="8" key="1">
    <citation type="journal article" date="2012" name="Science">
        <title>The Paleozoic origin of enzymatic lignin decomposition reconstructed from 31 fungal genomes.</title>
        <authorList>
            <person name="Floudas D."/>
            <person name="Binder M."/>
            <person name="Riley R."/>
            <person name="Barry K."/>
            <person name="Blanchette R.A."/>
            <person name="Henrissat B."/>
            <person name="Martinez A.T."/>
            <person name="Otillar R."/>
            <person name="Spatafora J.W."/>
            <person name="Yadav J.S."/>
            <person name="Aerts A."/>
            <person name="Benoit I."/>
            <person name="Boyd A."/>
            <person name="Carlson A."/>
            <person name="Copeland A."/>
            <person name="Coutinho P.M."/>
            <person name="de Vries R.P."/>
            <person name="Ferreira P."/>
            <person name="Findley K."/>
            <person name="Foster B."/>
            <person name="Gaskell J."/>
            <person name="Glotzer D."/>
            <person name="Gorecki P."/>
            <person name="Heitman J."/>
            <person name="Hesse C."/>
            <person name="Hori C."/>
            <person name="Igarashi K."/>
            <person name="Jurgens J.A."/>
            <person name="Kallen N."/>
            <person name="Kersten P."/>
            <person name="Kohler A."/>
            <person name="Kuees U."/>
            <person name="Kumar T.K.A."/>
            <person name="Kuo A."/>
            <person name="LaButti K."/>
            <person name="Larrondo L.F."/>
            <person name="Lindquist E."/>
            <person name="Ling A."/>
            <person name="Lombard V."/>
            <person name="Lucas S."/>
            <person name="Lundell T."/>
            <person name="Martin R."/>
            <person name="McLaughlin D.J."/>
            <person name="Morgenstern I."/>
            <person name="Morin E."/>
            <person name="Murat C."/>
            <person name="Nagy L.G."/>
            <person name="Nolan M."/>
            <person name="Ohm R.A."/>
            <person name="Patyshakuliyeva A."/>
            <person name="Rokas A."/>
            <person name="Ruiz-Duenas F.J."/>
            <person name="Sabat G."/>
            <person name="Salamov A."/>
            <person name="Samejima M."/>
            <person name="Schmutz J."/>
            <person name="Slot J.C."/>
            <person name="St John F."/>
            <person name="Stenlid J."/>
            <person name="Sun H."/>
            <person name="Sun S."/>
            <person name="Syed K."/>
            <person name="Tsang A."/>
            <person name="Wiebenga A."/>
            <person name="Young D."/>
            <person name="Pisabarro A."/>
            <person name="Eastwood D.C."/>
            <person name="Martin F."/>
            <person name="Cullen D."/>
            <person name="Grigoriev I.V."/>
            <person name="Hibbett D.S."/>
        </authorList>
    </citation>
    <scope>NUCLEOTIDE SEQUENCE [LARGE SCALE GENOMIC DNA]</scope>
    <source>
        <strain evidence="8">RWD-64-598 SS2</strain>
    </source>
</reference>
<dbReference type="PROSITE" id="PS00557">
    <property type="entry name" value="FMN_HYDROXY_ACID_DH_1"/>
    <property type="match status" value="1"/>
</dbReference>
<dbReference type="EMBL" id="JH711590">
    <property type="protein sequence ID" value="EIW75035.1"/>
    <property type="molecule type" value="Genomic_DNA"/>
</dbReference>
<dbReference type="GeneID" id="19204183"/>
<keyword evidence="5" id="KW-0288">FMN</keyword>
<feature type="binding site" evidence="5">
    <location>
        <position position="318"/>
    </location>
    <ligand>
        <name>glyoxylate</name>
        <dbReference type="ChEBI" id="CHEBI:36655"/>
    </ligand>
</feature>
<feature type="binding site" evidence="5">
    <location>
        <begin position="356"/>
        <end position="360"/>
    </location>
    <ligand>
        <name>FMN</name>
        <dbReference type="ChEBI" id="CHEBI:58210"/>
    </ligand>
</feature>
<dbReference type="GO" id="GO:0010181">
    <property type="term" value="F:FMN binding"/>
    <property type="evidence" value="ECO:0007669"/>
    <property type="project" value="InterPro"/>
</dbReference>
<dbReference type="AlphaFoldDB" id="A0A5M3M8B9"/>
<evidence type="ECO:0000259" key="6">
    <source>
        <dbReference type="PROSITE" id="PS51349"/>
    </source>
</evidence>
<dbReference type="InterPro" id="IPR000262">
    <property type="entry name" value="FMN-dep_DH"/>
</dbReference>
<evidence type="ECO:0000256" key="1">
    <source>
        <dbReference type="ARBA" id="ARBA00001917"/>
    </source>
</evidence>
<sequence>MTTIAPTPSRWVTWMRDLFNSGKPPPLGTLDLDEIEERAKKVLTEASSPWAYWSVKTGAGLEWTQEDNHAAFRKWKLIPRALVNAGVRNLETELFGIKYPSPVLVAPVGNQGMVHPEAELATARAAAKVGVPLVLSNGSTRSLEDIAAANGPGGRRWFQLYWPRTEEISISILSRAKANGFSVLVITVDTMMRGWRPYDNGTPYLPAAHGFGVSTLLADPVFMARHGLEPRHEQPAWPFVQDDLRAAAAAGDAKAQEAIRFGAEWGKEMFCGAFRTWEDLEVIKKLWDGPVVLKGILAVDDAEKAIDIGVDGIVVSNHGGRQVDGAIPALDALATIMASKKVLTAQRTGKMAILFDSGIRTGSDIIKALALECKVLNPSLPLGQVGRPFMYGLAIAGDVGVEQILMQTLCDLDITLGLCGLSDVKDLVGQHEKVLIKS</sequence>
<feature type="binding site" evidence="5">
    <location>
        <position position="316"/>
    </location>
    <ligand>
        <name>FMN</name>
        <dbReference type="ChEBI" id="CHEBI:58210"/>
    </ligand>
</feature>
<keyword evidence="8" id="KW-1185">Reference proteome</keyword>
<dbReference type="InterPro" id="IPR013785">
    <property type="entry name" value="Aldolase_TIM"/>
</dbReference>
<dbReference type="OMA" id="EYDYPIA"/>
<feature type="binding site" evidence="5">
    <location>
        <position position="321"/>
    </location>
    <ligand>
        <name>glyoxylate</name>
        <dbReference type="ChEBI" id="CHEBI:36655"/>
    </ligand>
</feature>
<feature type="binding site" evidence="5">
    <location>
        <begin position="386"/>
        <end position="387"/>
    </location>
    <ligand>
        <name>FMN</name>
        <dbReference type="ChEBI" id="CHEBI:58210"/>
    </ligand>
</feature>
<keyword evidence="2" id="KW-0560">Oxidoreductase</keyword>
<feature type="domain" description="FMN hydroxy acid dehydrogenase" evidence="6">
    <location>
        <begin position="28"/>
        <end position="437"/>
    </location>
</feature>
<keyword evidence="5" id="KW-0285">Flavoprotein</keyword>
<dbReference type="InterPro" id="IPR012133">
    <property type="entry name" value="Alpha-hydoxy_acid_DH_FMN"/>
</dbReference>
<dbReference type="PANTHER" id="PTHR10578:SF143">
    <property type="entry name" value="FMN-DEPENDENT ALPHA-HYDROXY ACID DEHYDROGENASE PB1A11.03"/>
    <property type="match status" value="1"/>
</dbReference>
<comment type="caution">
    <text evidence="7">The sequence shown here is derived from an EMBL/GenBank/DDBJ whole genome shotgun (WGS) entry which is preliminary data.</text>
</comment>
<organism evidence="7 8">
    <name type="scientific">Coniophora puteana (strain RWD-64-598)</name>
    <name type="common">Brown rot fungus</name>
    <dbReference type="NCBI Taxonomy" id="741705"/>
    <lineage>
        <taxon>Eukaryota</taxon>
        <taxon>Fungi</taxon>
        <taxon>Dikarya</taxon>
        <taxon>Basidiomycota</taxon>
        <taxon>Agaricomycotina</taxon>
        <taxon>Agaricomycetes</taxon>
        <taxon>Agaricomycetidae</taxon>
        <taxon>Boletales</taxon>
        <taxon>Coniophorineae</taxon>
        <taxon>Coniophoraceae</taxon>
        <taxon>Coniophora</taxon>
    </lineage>
</organism>
<evidence type="ECO:0000256" key="2">
    <source>
        <dbReference type="ARBA" id="ARBA00023002"/>
    </source>
</evidence>
<dbReference type="PANTHER" id="PTHR10578">
    <property type="entry name" value="S -2-HYDROXY-ACID OXIDASE-RELATED"/>
    <property type="match status" value="1"/>
</dbReference>
<dbReference type="Proteomes" id="UP000053558">
    <property type="component" value="Unassembled WGS sequence"/>
</dbReference>
<evidence type="ECO:0000256" key="5">
    <source>
        <dbReference type="PIRSR" id="PIRSR000138-2"/>
    </source>
</evidence>